<sequence>MVMLTPKQREAVYPLANLMVLSSKLSEDPRFFNMSLFALRSNKPYNSNYRYPVLLDFFKRQLEHHLKEFIDSEYDALLKEFLFYSVSMFTMKIICIEMNPILAKFLKLAYRLNDEQFKEFISLVIQQFSKREYERKLEEGYTKTVYDGFGFAISKTAFFPNSEGKDVYDTKEVIRTYAIYEDEPILKDQHSFLKEDFAKGVDVYLNDEVVGKVYNVYMRLDKAMAKISHLADYRDLKNPRLIGNYILIPHLEFKVVRELQDPQGMTIKYVRPTIHKFTMYDKSKI</sequence>
<accession>A0A8S5USY9</accession>
<evidence type="ECO:0000313" key="1">
    <source>
        <dbReference type="EMBL" id="DAF97516.1"/>
    </source>
</evidence>
<protein>
    <submittedName>
        <fullName evidence="1">Uncharacterized protein</fullName>
    </submittedName>
</protein>
<proteinExistence type="predicted"/>
<dbReference type="EMBL" id="BK016133">
    <property type="protein sequence ID" value="DAF97516.1"/>
    <property type="molecule type" value="Genomic_DNA"/>
</dbReference>
<organism evidence="1">
    <name type="scientific">Myoviridae sp. ctijX18</name>
    <dbReference type="NCBI Taxonomy" id="2825154"/>
    <lineage>
        <taxon>Viruses</taxon>
        <taxon>Duplodnaviria</taxon>
        <taxon>Heunggongvirae</taxon>
        <taxon>Uroviricota</taxon>
        <taxon>Caudoviricetes</taxon>
    </lineage>
</organism>
<name>A0A8S5USY9_9CAUD</name>
<reference evidence="1" key="1">
    <citation type="journal article" date="2021" name="Proc. Natl. Acad. Sci. U.S.A.">
        <title>A Catalog of Tens of Thousands of Viruses from Human Metagenomes Reveals Hidden Associations with Chronic Diseases.</title>
        <authorList>
            <person name="Tisza M.J."/>
            <person name="Buck C.B."/>
        </authorList>
    </citation>
    <scope>NUCLEOTIDE SEQUENCE</scope>
    <source>
        <strain evidence="1">CtijX18</strain>
    </source>
</reference>